<dbReference type="InterPro" id="IPR036388">
    <property type="entry name" value="WH-like_DNA-bd_sf"/>
</dbReference>
<keyword evidence="7" id="KW-1185">Reference proteome</keyword>
<dbReference type="PATRIC" id="fig|1429438.4.peg.979"/>
<evidence type="ECO:0000256" key="4">
    <source>
        <dbReference type="PROSITE-ProRule" id="PRU01091"/>
    </source>
</evidence>
<dbReference type="GO" id="GO:0000160">
    <property type="term" value="P:phosphorelay signal transduction system"/>
    <property type="evidence" value="ECO:0007669"/>
    <property type="project" value="InterPro"/>
</dbReference>
<dbReference type="SMART" id="SM00028">
    <property type="entry name" value="TPR"/>
    <property type="match status" value="3"/>
</dbReference>
<feature type="DNA-binding region" description="OmpR/PhoB-type" evidence="4">
    <location>
        <begin position="1"/>
        <end position="98"/>
    </location>
</feature>
<dbReference type="InterPro" id="IPR001867">
    <property type="entry name" value="OmpR/PhoB-type_DNA-bd"/>
</dbReference>
<dbReference type="GO" id="GO:0009190">
    <property type="term" value="P:cyclic nucleotide biosynthetic process"/>
    <property type="evidence" value="ECO:0007669"/>
    <property type="project" value="InterPro"/>
</dbReference>
<keyword evidence="2" id="KW-0067">ATP-binding</keyword>
<dbReference type="PANTHER" id="PTHR16305">
    <property type="entry name" value="TESTICULAR SOLUBLE ADENYLYL CYCLASE"/>
    <property type="match status" value="1"/>
</dbReference>
<sequence length="1156" mass="125253">MRYLFGGYELNTETQELSQAGRLIPLTPKAYAVLAHLIANRDRLVSKDELLEEIWPGTYVDDSAVKRNIMAVRRALGSGSNANEHIKTQRARGYRFATSVQVLEAAAEPISDTEPSAPAVPPAPEPIAMPLPPPPVAPEAAERKLITALYCTVGHAAGPGGALDLDSLHHRMQTVYTCAYEEAQRYGGTVQYITGEGGFILFGAPLALEDHARRAVLTAWALQRRLQGQGTGLALHMALHTGLVVVSQRQAQPYDMGTVVGEVTTLVANMARQAPRDGSLASATTVDLLQDEVRTVSLPPMAIAGATHEIAVYQIVEVAPQQVAETHLPTPFVGREVELAMLHARWQQVQGGQGQVVGIVGEPGIGKSRLLREFRTALAASGVDVVQHQCDGRSYGAATPYLPILDLLRTTWAISDTDHGEAMAAKIEAGLLEAGLEAEVLGPYFQSLLGAETSSEALTGLSPDVLRARIFDALHQYVLHGHGSRPCVVEVENAHWIDATSEAYFTALIDRMAGAPVLLLITFRPGYRPVWLDKSYVTQIAMPSLGATDSRKIVSAILGQQSAESSTGQRLLAKAEGNPFFLEELARSVAEQGQAAPMRTIPNTVHAVLAERIDRLAPAAKQLLQTAAVVGPEVPLGLLKAVVDVSEDDLDSHLSQLQAGEFLHATHLLPEPVYAFKHALTHEVAYANLLQSQRRQLHIRIVEALENTGESDRQPDMAEVLAHHALSGERWEKACHYFTRAGTHAMARSAYREAVTAYEQALQGMAQLSENQSWREQAVDLRLLLHAALLRAGDPVRSRAILGEAQAMAEALDDAYRLGWTASYLSTHHLMAGDTEGALAYGQRAQALADVCEDETLQVDVRLHLGQAYHARGEYAAAMAELAPNIDFVHRVLSQNPSELPTIRGLHALPWMILCMAETGDFVQGERYIEEALGIAAIGERPYEQVVVYGSTGWLRLRRGDVAAATPWLERAMACCQSAGIAQMLPIATSFLGAAYLQSGRGTEAIALLEDAVERAAAMRVMAYHALSLVCLGQAYRLDGRLPEAKAQAERAIHLAQAQQDGGHEAWAYHLLGETLAQPTTVGIEAAEAAFQQALRRAEARGMRPLQAHCHLGLGMLYHHTHGHEQASRARTALDAAAALYRSLDMPVWLTRAEAI</sequence>
<evidence type="ECO:0000256" key="1">
    <source>
        <dbReference type="ARBA" id="ARBA00022741"/>
    </source>
</evidence>
<organism evidence="6 7">
    <name type="scientific">Entotheonella factor</name>
    <dbReference type="NCBI Taxonomy" id="1429438"/>
    <lineage>
        <taxon>Bacteria</taxon>
        <taxon>Pseudomonadati</taxon>
        <taxon>Nitrospinota/Tectimicrobiota group</taxon>
        <taxon>Candidatus Tectimicrobiota</taxon>
        <taxon>Candidatus Entotheonellia</taxon>
        <taxon>Candidatus Entotheonellales</taxon>
        <taxon>Candidatus Entotheonellaceae</taxon>
        <taxon>Candidatus Entotheonella</taxon>
    </lineage>
</organism>
<dbReference type="GO" id="GO:0006355">
    <property type="term" value="P:regulation of DNA-templated transcription"/>
    <property type="evidence" value="ECO:0007669"/>
    <property type="project" value="InterPro"/>
</dbReference>
<dbReference type="InterPro" id="IPR001054">
    <property type="entry name" value="A/G_cyclase"/>
</dbReference>
<dbReference type="Gene3D" id="1.10.10.10">
    <property type="entry name" value="Winged helix-like DNA-binding domain superfamily/Winged helix DNA-binding domain"/>
    <property type="match status" value="1"/>
</dbReference>
<dbReference type="SUPFAM" id="SSF52540">
    <property type="entry name" value="P-loop containing nucleoside triphosphate hydrolases"/>
    <property type="match status" value="1"/>
</dbReference>
<keyword evidence="3 4" id="KW-0238">DNA-binding</keyword>
<proteinExistence type="predicted"/>
<dbReference type="Pfam" id="PF00486">
    <property type="entry name" value="Trans_reg_C"/>
    <property type="match status" value="1"/>
</dbReference>
<dbReference type="InterPro" id="IPR029787">
    <property type="entry name" value="Nucleotide_cyclase"/>
</dbReference>
<dbReference type="PROSITE" id="PS51755">
    <property type="entry name" value="OMPR_PHOB"/>
    <property type="match status" value="1"/>
</dbReference>
<dbReference type="Gene3D" id="3.30.70.1230">
    <property type="entry name" value="Nucleotide cyclase"/>
    <property type="match status" value="1"/>
</dbReference>
<dbReference type="AlphaFoldDB" id="W4LY74"/>
<dbReference type="InterPro" id="IPR019734">
    <property type="entry name" value="TPR_rpt"/>
</dbReference>
<comment type="caution">
    <text evidence="6">The sequence shown here is derived from an EMBL/GenBank/DDBJ whole genome shotgun (WGS) entry which is preliminary data.</text>
</comment>
<evidence type="ECO:0000256" key="2">
    <source>
        <dbReference type="ARBA" id="ARBA00022840"/>
    </source>
</evidence>
<dbReference type="GO" id="GO:0004016">
    <property type="term" value="F:adenylate cyclase activity"/>
    <property type="evidence" value="ECO:0007669"/>
    <property type="project" value="TreeGrafter"/>
</dbReference>
<dbReference type="GO" id="GO:0005524">
    <property type="term" value="F:ATP binding"/>
    <property type="evidence" value="ECO:0007669"/>
    <property type="project" value="UniProtKB-KW"/>
</dbReference>
<gene>
    <name evidence="6" type="ORF">ETSY1_04130</name>
</gene>
<evidence type="ECO:0000313" key="6">
    <source>
        <dbReference type="EMBL" id="ETX02302.1"/>
    </source>
</evidence>
<feature type="domain" description="OmpR/PhoB-type" evidence="5">
    <location>
        <begin position="1"/>
        <end position="98"/>
    </location>
</feature>
<dbReference type="SMART" id="SM00862">
    <property type="entry name" value="Trans_reg_C"/>
    <property type="match status" value="1"/>
</dbReference>
<evidence type="ECO:0000313" key="7">
    <source>
        <dbReference type="Proteomes" id="UP000019141"/>
    </source>
</evidence>
<dbReference type="CDD" id="cd07302">
    <property type="entry name" value="CHD"/>
    <property type="match status" value="1"/>
</dbReference>
<dbReference type="GO" id="GO:0003677">
    <property type="term" value="F:DNA binding"/>
    <property type="evidence" value="ECO:0007669"/>
    <property type="project" value="UniProtKB-UniRule"/>
</dbReference>
<dbReference type="Proteomes" id="UP000019141">
    <property type="component" value="Unassembled WGS sequence"/>
</dbReference>
<keyword evidence="1" id="KW-0547">Nucleotide-binding</keyword>
<dbReference type="Gene3D" id="3.40.50.300">
    <property type="entry name" value="P-loop containing nucleotide triphosphate hydrolases"/>
    <property type="match status" value="1"/>
</dbReference>
<accession>W4LY74</accession>
<dbReference type="InterPro" id="IPR027417">
    <property type="entry name" value="P-loop_NTPase"/>
</dbReference>
<dbReference type="HOGENOM" id="CLU_004435_3_1_7"/>
<dbReference type="CDD" id="cd00383">
    <property type="entry name" value="trans_reg_C"/>
    <property type="match status" value="1"/>
</dbReference>
<dbReference type="Pfam" id="PF13191">
    <property type="entry name" value="AAA_16"/>
    <property type="match status" value="1"/>
</dbReference>
<evidence type="ECO:0000259" key="5">
    <source>
        <dbReference type="PROSITE" id="PS51755"/>
    </source>
</evidence>
<protein>
    <recommendedName>
        <fullName evidence="5">OmpR/PhoB-type domain-containing protein</fullName>
    </recommendedName>
</protein>
<dbReference type="SUPFAM" id="SSF46894">
    <property type="entry name" value="C-terminal effector domain of the bipartite response regulators"/>
    <property type="match status" value="1"/>
</dbReference>
<dbReference type="SUPFAM" id="SSF48452">
    <property type="entry name" value="TPR-like"/>
    <property type="match status" value="2"/>
</dbReference>
<dbReference type="PANTHER" id="PTHR16305:SF28">
    <property type="entry name" value="GUANYLATE CYCLASE DOMAIN-CONTAINING PROTEIN"/>
    <property type="match status" value="1"/>
</dbReference>
<dbReference type="InterPro" id="IPR011990">
    <property type="entry name" value="TPR-like_helical_dom_sf"/>
</dbReference>
<evidence type="ECO:0000256" key="3">
    <source>
        <dbReference type="ARBA" id="ARBA00023125"/>
    </source>
</evidence>
<dbReference type="EMBL" id="AZHW01000156">
    <property type="protein sequence ID" value="ETX02302.1"/>
    <property type="molecule type" value="Genomic_DNA"/>
</dbReference>
<dbReference type="Gene3D" id="1.25.40.10">
    <property type="entry name" value="Tetratricopeptide repeat domain"/>
    <property type="match status" value="3"/>
</dbReference>
<dbReference type="InterPro" id="IPR016032">
    <property type="entry name" value="Sig_transdc_resp-reg_C-effctor"/>
</dbReference>
<dbReference type="SUPFAM" id="SSF55073">
    <property type="entry name" value="Nucleotide cyclase"/>
    <property type="match status" value="1"/>
</dbReference>
<dbReference type="InterPro" id="IPR041664">
    <property type="entry name" value="AAA_16"/>
</dbReference>
<reference evidence="6 7" key="1">
    <citation type="journal article" date="2014" name="Nature">
        <title>An environmental bacterial taxon with a large and distinct metabolic repertoire.</title>
        <authorList>
            <person name="Wilson M.C."/>
            <person name="Mori T."/>
            <person name="Ruckert C."/>
            <person name="Uria A.R."/>
            <person name="Helf M.J."/>
            <person name="Takada K."/>
            <person name="Gernert C."/>
            <person name="Steffens U.A."/>
            <person name="Heycke N."/>
            <person name="Schmitt S."/>
            <person name="Rinke C."/>
            <person name="Helfrich E.J."/>
            <person name="Brachmann A.O."/>
            <person name="Gurgui C."/>
            <person name="Wakimoto T."/>
            <person name="Kracht M."/>
            <person name="Crusemann M."/>
            <person name="Hentschel U."/>
            <person name="Abe I."/>
            <person name="Matsunaga S."/>
            <person name="Kalinowski J."/>
            <person name="Takeyama H."/>
            <person name="Piel J."/>
        </authorList>
    </citation>
    <scope>NUCLEOTIDE SEQUENCE [LARGE SCALE GENOMIC DNA]</scope>
    <source>
        <strain evidence="7">TSY1</strain>
    </source>
</reference>
<dbReference type="GO" id="GO:0005737">
    <property type="term" value="C:cytoplasm"/>
    <property type="evidence" value="ECO:0007669"/>
    <property type="project" value="TreeGrafter"/>
</dbReference>
<name>W4LY74_ENTF1</name>